<comment type="caution">
    <text evidence="4">The sequence shown here is derived from an EMBL/GenBank/DDBJ whole genome shotgun (WGS) entry which is preliminary data.</text>
</comment>
<dbReference type="RefSeq" id="WP_130358296.1">
    <property type="nucleotide sequence ID" value="NZ_SGXC01000002.1"/>
</dbReference>
<evidence type="ECO:0000313" key="4">
    <source>
        <dbReference type="EMBL" id="RZS80656.1"/>
    </source>
</evidence>
<feature type="domain" description="Bacteriophage tail tape measure N-terminal" evidence="2">
    <location>
        <begin position="119"/>
        <end position="319"/>
    </location>
</feature>
<evidence type="ECO:0000313" key="5">
    <source>
        <dbReference type="Proteomes" id="UP000292445"/>
    </source>
</evidence>
<name>A0A4Q7NCG0_9BURK</name>
<dbReference type="EMBL" id="SGXC01000002">
    <property type="protein sequence ID" value="RZS80656.1"/>
    <property type="molecule type" value="Genomic_DNA"/>
</dbReference>
<dbReference type="Pfam" id="PF09718">
    <property type="entry name" value="Tape_meas_lam_C"/>
    <property type="match status" value="1"/>
</dbReference>
<keyword evidence="1" id="KW-0175">Coiled coil</keyword>
<dbReference type="InterPro" id="IPR009628">
    <property type="entry name" value="Phage_tape_measure_N"/>
</dbReference>
<dbReference type="Proteomes" id="UP000292445">
    <property type="component" value="Unassembled WGS sequence"/>
</dbReference>
<dbReference type="AlphaFoldDB" id="A0A4Q7NCG0"/>
<evidence type="ECO:0000256" key="1">
    <source>
        <dbReference type="SAM" id="Coils"/>
    </source>
</evidence>
<reference evidence="4 5" key="1">
    <citation type="submission" date="2019-02" db="EMBL/GenBank/DDBJ databases">
        <title>Genomic Encyclopedia of Type Strains, Phase IV (KMG-IV): sequencing the most valuable type-strain genomes for metagenomic binning, comparative biology and taxonomic classification.</title>
        <authorList>
            <person name="Goeker M."/>
        </authorList>
    </citation>
    <scope>NUCLEOTIDE SEQUENCE [LARGE SCALE GENOMIC DNA]</scope>
    <source>
        <strain evidence="4 5">K24</strain>
    </source>
</reference>
<evidence type="ECO:0000259" key="3">
    <source>
        <dbReference type="Pfam" id="PF09718"/>
    </source>
</evidence>
<dbReference type="OrthoDB" id="363355at2"/>
<dbReference type="InterPro" id="IPR006431">
    <property type="entry name" value="Phage_tape_meas_C"/>
</dbReference>
<proteinExistence type="predicted"/>
<dbReference type="Pfam" id="PF24622">
    <property type="entry name" value="TMP_4"/>
    <property type="match status" value="1"/>
</dbReference>
<dbReference type="Pfam" id="PF06791">
    <property type="entry name" value="TMP_2"/>
    <property type="match status" value="1"/>
</dbReference>
<gene>
    <name evidence="4" type="ORF">EV675_3268</name>
</gene>
<protein>
    <submittedName>
        <fullName evidence="4">Lambda family phage tail tape measure protein</fullName>
    </submittedName>
</protein>
<feature type="coiled-coil region" evidence="1">
    <location>
        <begin position="598"/>
        <end position="640"/>
    </location>
</feature>
<keyword evidence="5" id="KW-1185">Reference proteome</keyword>
<dbReference type="NCBIfam" id="TIGR01541">
    <property type="entry name" value="tape_meas_lam_C"/>
    <property type="match status" value="1"/>
</dbReference>
<organism evidence="4 5">
    <name type="scientific">Pigmentiphaga kullae</name>
    <dbReference type="NCBI Taxonomy" id="151784"/>
    <lineage>
        <taxon>Bacteria</taxon>
        <taxon>Pseudomonadati</taxon>
        <taxon>Pseudomonadota</taxon>
        <taxon>Betaproteobacteria</taxon>
        <taxon>Burkholderiales</taxon>
        <taxon>Alcaligenaceae</taxon>
        <taxon>Pigmentiphaga</taxon>
    </lineage>
</organism>
<accession>A0A4Q7NCG0</accession>
<evidence type="ECO:0000259" key="2">
    <source>
        <dbReference type="Pfam" id="PF06791"/>
    </source>
</evidence>
<sequence>MADEVVGKATLQVDANTSRASAGLKGLKADAREAGEQVVSSGRRSRQSLEGMGDAAVAAYRKAQASNARWVKNAQELAATYGKTRAELVEFQAIQRGLSPEVYTPIVNKIKEAEKATVGLGMSAKATAAALRGVPAQFTDIVTQLAGGSNPLLVLTQQGGQLKDMFGGIAPAARALGSYVLGLVNPFTLAAAAAGALAFAYYQGSKEAEGYNRALVLTGNAAGTTADRMASMARRIADVQGTQGSAAAALTALANTARVGGENLERFALVAVRANKTIGQTFEETAKIFAQLGDEPVRASLKLNETLGYLTLSTYQQIRAAEEQGRKADAAALAQNAYANAMEQRMRTLTSQAGFVERGWDAITGAAKRAWDAMLNVGRPGAAEDVYAKAAEIQGKLDKLLAGGFVETANGAVVGAGSARAKQVRKVLEDQLKGLQPELERIEAEQTAAAWSASQRLVNQQRIAAQQRLDEQRKATRSRADQRKEEIEQLKRDAETVGMASEEYNRRVAAINEKYKDEKAPEVRDNAATRMLQQLREQEASLRAQLATADKIGEARKAQASFEQLIGDLKEKKILTADQRSLLNSAELIKAQLQRNVAVEVEVQAQEAARKAEEKRLRALEQYNQRYMQLQASIASANEARADQYQREIDAFGQGDLAYQREQATNAIFREFKRYRDQLAKSTPIDMLGSDDYKARLENLKAELDAALQMQRDHYAKLDQLNTDWTLGARRAFANYQESAKNVAASTQAVFSTAFQGLEDVFVKFATTGKLSFTNLVNSMLADLARLAARSAITGPLLNALGGLFGGGGLSGLFGGAGLAGVSSGLGLTAGGGLGLTAGGGLGLTLGGPRADGGPVYANRLHPVNERGIPELLSLKGKQYLMMGPDDGEVTPLVARRRGGDEPSNMRIVINNHGTPQQYQVERLTRDEVVLITRDEIDKRTPHVMADQASRLDSRFNTSIQRSFKLEPIR</sequence>
<feature type="domain" description="Bacteriophage tail tape measure C-terminal" evidence="3">
    <location>
        <begin position="724"/>
        <end position="797"/>
    </location>
</feature>